<comment type="catalytic activity">
    <reaction evidence="13">
        <text>[(1-&gt;4)-N-acetyl-beta-D-glucosaminyl](n) + n H2O = chitosan + n acetate</text>
        <dbReference type="Rhea" id="RHEA:10464"/>
        <dbReference type="Rhea" id="RHEA-COMP:9593"/>
        <dbReference type="Rhea" id="RHEA-COMP:9597"/>
        <dbReference type="ChEBI" id="CHEBI:15377"/>
        <dbReference type="ChEBI" id="CHEBI:17029"/>
        <dbReference type="ChEBI" id="CHEBI:30089"/>
        <dbReference type="ChEBI" id="CHEBI:57704"/>
        <dbReference type="EC" id="3.5.1.41"/>
    </reaction>
    <physiologicalReaction direction="left-to-right" evidence="13">
        <dbReference type="Rhea" id="RHEA:10465"/>
    </physiologicalReaction>
</comment>
<evidence type="ECO:0000256" key="8">
    <source>
        <dbReference type="ARBA" id="ARBA00023285"/>
    </source>
</evidence>
<dbReference type="eggNOG" id="ENOG502QZU8">
    <property type="taxonomic scope" value="Eukaryota"/>
</dbReference>
<evidence type="ECO:0000256" key="9">
    <source>
        <dbReference type="ARBA" id="ARBA00023288"/>
    </source>
</evidence>
<keyword evidence="5" id="KW-0146">Chitin degradation</keyword>
<dbReference type="GO" id="GO:0071555">
    <property type="term" value="P:cell wall organization"/>
    <property type="evidence" value="ECO:0007669"/>
    <property type="project" value="UniProtKB-KW"/>
</dbReference>
<dbReference type="InterPro" id="IPR011330">
    <property type="entry name" value="Glyco_hydro/deAcase_b/a-brl"/>
</dbReference>
<dbReference type="STRING" id="747525.W4KE32"/>
<dbReference type="AlphaFoldDB" id="W4KE32"/>
<evidence type="ECO:0000256" key="11">
    <source>
        <dbReference type="ARBA" id="ARBA00023326"/>
    </source>
</evidence>
<keyword evidence="11" id="KW-0624">Polysaccharide degradation</keyword>
<gene>
    <name evidence="15" type="ORF">HETIRDRAFT_62770</name>
</gene>
<keyword evidence="7" id="KW-0119">Carbohydrate metabolism</keyword>
<keyword evidence="4" id="KW-0325">Glycoprotein</keyword>
<dbReference type="GO" id="GO:0098552">
    <property type="term" value="C:side of membrane"/>
    <property type="evidence" value="ECO:0007669"/>
    <property type="project" value="UniProtKB-KW"/>
</dbReference>
<dbReference type="GO" id="GO:0006032">
    <property type="term" value="P:chitin catabolic process"/>
    <property type="evidence" value="ECO:0007669"/>
    <property type="project" value="UniProtKB-KW"/>
</dbReference>
<evidence type="ECO:0000256" key="3">
    <source>
        <dbReference type="ARBA" id="ARBA00022475"/>
    </source>
</evidence>
<keyword evidence="8" id="KW-0170">Cobalt</keyword>
<sequence>MARARERREEWKVTDAVLWTAQGSGKWGSGDAISALLVLPLLSLASASAVNHRAPEAKQEHDIGCSDASRTLPGTWYQPLDHFAHSLFRRQTTNATNSTSPAGFPPVGSPTWTAAYPSDTPDSTKMPQAWKDALNAAVQAGKIPNIPLGHQTSSGSNPTYGSLDPNGPEVCSGTYQCRIPGQIWDAPAGTLGLSFDDGPLPPSDRLYAFLKQNNLHATHFFIGENILQYWKEFLLAFETNQDDIAVHTYTHPYMTTLSNEDVVAQLGWTMQIIYDSTGGRLAGYWRPPYGDTDTRVTAIAKEVFGLTTVVWNQDTEDWSIGEAHGTTPAAIQKNFQTWLAGPKSPGLIILEHELMNSTVQAFMDGFPLMTQNNWSIVSVAQLNNSNAYQNSKNSTNPVLSAVLTAGGGNRAGLPTAPPTSSVLPSTSSAAQVSALTSASSTQSLSGAQRNAAREMRSPMQAMFAVIAGLCVSLFVRL</sequence>
<comment type="subcellular location">
    <subcellularLocation>
        <location evidence="2">Cell membrane</location>
        <topology evidence="2">Lipid-anchor</topology>
        <topology evidence="2">GPI-anchor</topology>
    </subcellularLocation>
</comment>
<evidence type="ECO:0000256" key="2">
    <source>
        <dbReference type="ARBA" id="ARBA00004609"/>
    </source>
</evidence>
<dbReference type="EMBL" id="KI925456">
    <property type="protein sequence ID" value="ETW84073.1"/>
    <property type="molecule type" value="Genomic_DNA"/>
</dbReference>
<name>W4KE32_HETIT</name>
<keyword evidence="9" id="KW-0449">Lipoprotein</keyword>
<dbReference type="Gene3D" id="3.20.20.370">
    <property type="entry name" value="Glycoside hydrolase/deacetylase"/>
    <property type="match status" value="1"/>
</dbReference>
<dbReference type="PANTHER" id="PTHR10587:SF135">
    <property type="entry name" value="CHITIN DEACETYLASE 3"/>
    <property type="match status" value="1"/>
</dbReference>
<dbReference type="InterPro" id="IPR002509">
    <property type="entry name" value="NODB_dom"/>
</dbReference>
<dbReference type="Pfam" id="PF01522">
    <property type="entry name" value="Polysacc_deac_1"/>
    <property type="match status" value="1"/>
</dbReference>
<evidence type="ECO:0000256" key="12">
    <source>
        <dbReference type="ARBA" id="ARBA00024056"/>
    </source>
</evidence>
<reference evidence="15 16" key="1">
    <citation type="journal article" date="2012" name="New Phytol.">
        <title>Insight into trade-off between wood decay and parasitism from the genome of a fungal forest pathogen.</title>
        <authorList>
            <person name="Olson A."/>
            <person name="Aerts A."/>
            <person name="Asiegbu F."/>
            <person name="Belbahri L."/>
            <person name="Bouzid O."/>
            <person name="Broberg A."/>
            <person name="Canback B."/>
            <person name="Coutinho P.M."/>
            <person name="Cullen D."/>
            <person name="Dalman K."/>
            <person name="Deflorio G."/>
            <person name="van Diepen L.T."/>
            <person name="Dunand C."/>
            <person name="Duplessis S."/>
            <person name="Durling M."/>
            <person name="Gonthier P."/>
            <person name="Grimwood J."/>
            <person name="Fossdal C.G."/>
            <person name="Hansson D."/>
            <person name="Henrissat B."/>
            <person name="Hietala A."/>
            <person name="Himmelstrand K."/>
            <person name="Hoffmeister D."/>
            <person name="Hogberg N."/>
            <person name="James T.Y."/>
            <person name="Karlsson M."/>
            <person name="Kohler A."/>
            <person name="Kues U."/>
            <person name="Lee Y.H."/>
            <person name="Lin Y.C."/>
            <person name="Lind M."/>
            <person name="Lindquist E."/>
            <person name="Lombard V."/>
            <person name="Lucas S."/>
            <person name="Lunden K."/>
            <person name="Morin E."/>
            <person name="Murat C."/>
            <person name="Park J."/>
            <person name="Raffaello T."/>
            <person name="Rouze P."/>
            <person name="Salamov A."/>
            <person name="Schmutz J."/>
            <person name="Solheim H."/>
            <person name="Stahlberg J."/>
            <person name="Velez H."/>
            <person name="de Vries R.P."/>
            <person name="Wiebenga A."/>
            <person name="Woodward S."/>
            <person name="Yakovlev I."/>
            <person name="Garbelotto M."/>
            <person name="Martin F."/>
            <person name="Grigoriev I.V."/>
            <person name="Stenlid J."/>
        </authorList>
    </citation>
    <scope>NUCLEOTIDE SEQUENCE [LARGE SCALE GENOMIC DNA]</scope>
    <source>
        <strain evidence="15 16">TC 32-1</strain>
    </source>
</reference>
<dbReference type="EC" id="3.5.1.41" evidence="12"/>
<dbReference type="HOGENOM" id="CLU_042090_2_0_1"/>
<evidence type="ECO:0000256" key="5">
    <source>
        <dbReference type="ARBA" id="ARBA00023024"/>
    </source>
</evidence>
<dbReference type="GO" id="GO:0004099">
    <property type="term" value="F:chitin deacetylase activity"/>
    <property type="evidence" value="ECO:0007669"/>
    <property type="project" value="UniProtKB-EC"/>
</dbReference>
<keyword evidence="4" id="KW-0336">GPI-anchor</keyword>
<keyword evidence="16" id="KW-1185">Reference proteome</keyword>
<dbReference type="Proteomes" id="UP000030671">
    <property type="component" value="Unassembled WGS sequence"/>
</dbReference>
<accession>W4KE32</accession>
<evidence type="ECO:0000256" key="13">
    <source>
        <dbReference type="ARBA" id="ARBA00048494"/>
    </source>
</evidence>
<keyword evidence="6" id="KW-0472">Membrane</keyword>
<feature type="domain" description="NodB homology" evidence="14">
    <location>
        <begin position="189"/>
        <end position="377"/>
    </location>
</feature>
<dbReference type="InterPro" id="IPR050248">
    <property type="entry name" value="Polysacc_deacetylase_ArnD"/>
</dbReference>
<evidence type="ECO:0000256" key="6">
    <source>
        <dbReference type="ARBA" id="ARBA00023136"/>
    </source>
</evidence>
<proteinExistence type="predicted"/>
<dbReference type="PANTHER" id="PTHR10587">
    <property type="entry name" value="GLYCOSYL TRANSFERASE-RELATED"/>
    <property type="match status" value="1"/>
</dbReference>
<dbReference type="PROSITE" id="PS51677">
    <property type="entry name" value="NODB"/>
    <property type="match status" value="1"/>
</dbReference>
<dbReference type="InParanoid" id="W4KE32"/>
<dbReference type="OrthoDB" id="407355at2759"/>
<keyword evidence="3" id="KW-1003">Cell membrane</keyword>
<dbReference type="SUPFAM" id="SSF88713">
    <property type="entry name" value="Glycoside hydrolase/deacetylase"/>
    <property type="match status" value="1"/>
</dbReference>
<evidence type="ECO:0000256" key="10">
    <source>
        <dbReference type="ARBA" id="ARBA00023316"/>
    </source>
</evidence>
<evidence type="ECO:0000256" key="4">
    <source>
        <dbReference type="ARBA" id="ARBA00022622"/>
    </source>
</evidence>
<organism evidence="15 16">
    <name type="scientific">Heterobasidion irregulare (strain TC 32-1)</name>
    <dbReference type="NCBI Taxonomy" id="747525"/>
    <lineage>
        <taxon>Eukaryota</taxon>
        <taxon>Fungi</taxon>
        <taxon>Dikarya</taxon>
        <taxon>Basidiomycota</taxon>
        <taxon>Agaricomycotina</taxon>
        <taxon>Agaricomycetes</taxon>
        <taxon>Russulales</taxon>
        <taxon>Bondarzewiaceae</taxon>
        <taxon>Heterobasidion</taxon>
        <taxon>Heterobasidion annosum species complex</taxon>
    </lineage>
</organism>
<dbReference type="GO" id="GO:0000272">
    <property type="term" value="P:polysaccharide catabolic process"/>
    <property type="evidence" value="ECO:0007669"/>
    <property type="project" value="UniProtKB-KW"/>
</dbReference>
<dbReference type="RefSeq" id="XP_009543274.1">
    <property type="nucleotide sequence ID" value="XM_009544979.1"/>
</dbReference>
<dbReference type="GO" id="GO:0005886">
    <property type="term" value="C:plasma membrane"/>
    <property type="evidence" value="ECO:0007669"/>
    <property type="project" value="UniProtKB-SubCell"/>
</dbReference>
<evidence type="ECO:0000313" key="15">
    <source>
        <dbReference type="EMBL" id="ETW84073.1"/>
    </source>
</evidence>
<dbReference type="KEGG" id="hir:HETIRDRAFT_62770"/>
<keyword evidence="10" id="KW-0961">Cell wall biogenesis/degradation</keyword>
<protein>
    <recommendedName>
        <fullName evidence="12">chitin deacetylase</fullName>
        <ecNumber evidence="12">3.5.1.41</ecNumber>
    </recommendedName>
</protein>
<dbReference type="GeneID" id="20678616"/>
<dbReference type="GO" id="GO:0009272">
    <property type="term" value="P:fungal-type cell wall biogenesis"/>
    <property type="evidence" value="ECO:0007669"/>
    <property type="project" value="UniProtKB-ARBA"/>
</dbReference>
<evidence type="ECO:0000313" key="16">
    <source>
        <dbReference type="Proteomes" id="UP000030671"/>
    </source>
</evidence>
<evidence type="ECO:0000259" key="14">
    <source>
        <dbReference type="PROSITE" id="PS51677"/>
    </source>
</evidence>
<evidence type="ECO:0000256" key="1">
    <source>
        <dbReference type="ARBA" id="ARBA00001941"/>
    </source>
</evidence>
<comment type="cofactor">
    <cofactor evidence="1">
        <name>Co(2+)</name>
        <dbReference type="ChEBI" id="CHEBI:48828"/>
    </cofactor>
</comment>
<evidence type="ECO:0000256" key="7">
    <source>
        <dbReference type="ARBA" id="ARBA00023277"/>
    </source>
</evidence>